<evidence type="ECO:0000256" key="2">
    <source>
        <dbReference type="ARBA" id="ARBA00009142"/>
    </source>
</evidence>
<comment type="subcellular location">
    <subcellularLocation>
        <location evidence="1 8">Cell membrane</location>
        <topology evidence="1 8">Multi-pass membrane protein</topology>
    </subcellularLocation>
</comment>
<dbReference type="Pfam" id="PF01925">
    <property type="entry name" value="TauE"/>
    <property type="match status" value="1"/>
</dbReference>
<feature type="transmembrane region" description="Helical" evidence="8">
    <location>
        <begin position="36"/>
        <end position="59"/>
    </location>
</feature>
<dbReference type="Proteomes" id="UP000305888">
    <property type="component" value="Chromosome"/>
</dbReference>
<gene>
    <name evidence="9" type="ORF">FDP22_03630</name>
</gene>
<keyword evidence="3" id="KW-0813">Transport</keyword>
<name>A0A5B8FGK1_9RHOB</name>
<sequence>MQLDWLFFAMTIPAVLFAGVSKGGFGAGAGFAATPFLALILPPHVAVGLMLPLLMVMDVTSVRLYWRKWDWRNACAIMAASVPGVLLGMLLFNWADPDVIRLVIGLTAVGFVAFRLARARGWISSEPRPFSLLSAGFWGMASGFTSFVSHAGGPPAAIHLLGQQLDKRTYQATTVIIFWWINLIKLPPFLALDIITARSLLADLILAPVAIIATLIGAWAHTHIPEKPYFAAVYVCLIITGGKLIFDGLT</sequence>
<evidence type="ECO:0000256" key="8">
    <source>
        <dbReference type="RuleBase" id="RU363041"/>
    </source>
</evidence>
<feature type="transmembrane region" description="Helical" evidence="8">
    <location>
        <begin position="169"/>
        <end position="192"/>
    </location>
</feature>
<dbReference type="EMBL" id="CP040818">
    <property type="protein sequence ID" value="QDL90958.1"/>
    <property type="molecule type" value="Genomic_DNA"/>
</dbReference>
<feature type="transmembrane region" description="Helical" evidence="8">
    <location>
        <begin position="129"/>
        <end position="149"/>
    </location>
</feature>
<keyword evidence="10" id="KW-1185">Reference proteome</keyword>
<evidence type="ECO:0000256" key="1">
    <source>
        <dbReference type="ARBA" id="ARBA00004651"/>
    </source>
</evidence>
<feature type="transmembrane region" description="Helical" evidence="8">
    <location>
        <begin position="228"/>
        <end position="246"/>
    </location>
</feature>
<protein>
    <recommendedName>
        <fullName evidence="8">Probable membrane transporter protein</fullName>
    </recommendedName>
</protein>
<dbReference type="KEGG" id="ppru:FDP22_03630"/>
<dbReference type="AlphaFoldDB" id="A0A5B8FGK1"/>
<feature type="transmembrane region" description="Helical" evidence="8">
    <location>
        <begin position="99"/>
        <end position="117"/>
    </location>
</feature>
<comment type="similarity">
    <text evidence="2 8">Belongs to the 4-toluene sulfonate uptake permease (TSUP) (TC 2.A.102) family.</text>
</comment>
<evidence type="ECO:0000313" key="10">
    <source>
        <dbReference type="Proteomes" id="UP000305888"/>
    </source>
</evidence>
<dbReference type="GO" id="GO:0005886">
    <property type="term" value="C:plasma membrane"/>
    <property type="evidence" value="ECO:0007669"/>
    <property type="project" value="UniProtKB-SubCell"/>
</dbReference>
<reference evidence="9 10" key="1">
    <citation type="submission" date="2019-06" db="EMBL/GenBank/DDBJ databases">
        <title>Genome sequence of Rhodobacteraceae bacterium D4M1.</title>
        <authorList>
            <person name="Cao J."/>
        </authorList>
    </citation>
    <scope>NUCLEOTIDE SEQUENCE [LARGE SCALE GENOMIC DNA]</scope>
    <source>
        <strain evidence="9 10">D4M1</strain>
    </source>
</reference>
<dbReference type="InterPro" id="IPR052017">
    <property type="entry name" value="TSUP"/>
</dbReference>
<organism evidence="9 10">
    <name type="scientific">Paroceanicella profunda</name>
    <dbReference type="NCBI Taxonomy" id="2579971"/>
    <lineage>
        <taxon>Bacteria</taxon>
        <taxon>Pseudomonadati</taxon>
        <taxon>Pseudomonadota</taxon>
        <taxon>Alphaproteobacteria</taxon>
        <taxon>Rhodobacterales</taxon>
        <taxon>Paracoccaceae</taxon>
        <taxon>Paroceanicella</taxon>
    </lineage>
</organism>
<dbReference type="RefSeq" id="WP_138577422.1">
    <property type="nucleotide sequence ID" value="NZ_CP040818.1"/>
</dbReference>
<evidence type="ECO:0000256" key="6">
    <source>
        <dbReference type="ARBA" id="ARBA00022989"/>
    </source>
</evidence>
<dbReference type="OrthoDB" id="7028171at2"/>
<evidence type="ECO:0000256" key="5">
    <source>
        <dbReference type="ARBA" id="ARBA00022692"/>
    </source>
</evidence>
<evidence type="ECO:0000256" key="7">
    <source>
        <dbReference type="ARBA" id="ARBA00023136"/>
    </source>
</evidence>
<keyword evidence="7 8" id="KW-0472">Membrane</keyword>
<accession>A0A5B8FGK1</accession>
<dbReference type="PANTHER" id="PTHR30269:SF37">
    <property type="entry name" value="MEMBRANE TRANSPORTER PROTEIN"/>
    <property type="match status" value="1"/>
</dbReference>
<proteinExistence type="inferred from homology"/>
<keyword evidence="4 8" id="KW-1003">Cell membrane</keyword>
<evidence type="ECO:0000256" key="3">
    <source>
        <dbReference type="ARBA" id="ARBA00022448"/>
    </source>
</evidence>
<keyword evidence="5 8" id="KW-0812">Transmembrane</keyword>
<feature type="transmembrane region" description="Helical" evidence="8">
    <location>
        <begin position="204"/>
        <end position="222"/>
    </location>
</feature>
<dbReference type="PANTHER" id="PTHR30269">
    <property type="entry name" value="TRANSMEMBRANE PROTEIN YFCA"/>
    <property type="match status" value="1"/>
</dbReference>
<keyword evidence="6 8" id="KW-1133">Transmembrane helix</keyword>
<evidence type="ECO:0000313" key="9">
    <source>
        <dbReference type="EMBL" id="QDL90958.1"/>
    </source>
</evidence>
<feature type="transmembrane region" description="Helical" evidence="8">
    <location>
        <begin position="71"/>
        <end position="93"/>
    </location>
</feature>
<evidence type="ECO:0000256" key="4">
    <source>
        <dbReference type="ARBA" id="ARBA00022475"/>
    </source>
</evidence>
<dbReference type="InterPro" id="IPR002781">
    <property type="entry name" value="TM_pro_TauE-like"/>
</dbReference>